<proteinExistence type="predicted"/>
<dbReference type="EMBL" id="MFZI01000076">
    <property type="protein sequence ID" value="OGK18063.1"/>
    <property type="molecule type" value="Genomic_DNA"/>
</dbReference>
<name>A0A1F7GGM7_9BACT</name>
<dbReference type="Proteomes" id="UP000177026">
    <property type="component" value="Unassembled WGS sequence"/>
</dbReference>
<gene>
    <name evidence="1" type="ORF">A2866_02950</name>
</gene>
<evidence type="ECO:0000313" key="2">
    <source>
        <dbReference type="Proteomes" id="UP000177026"/>
    </source>
</evidence>
<reference evidence="1 2" key="1">
    <citation type="journal article" date="2016" name="Nat. Commun.">
        <title>Thousands of microbial genomes shed light on interconnected biogeochemical processes in an aquifer system.</title>
        <authorList>
            <person name="Anantharaman K."/>
            <person name="Brown C.T."/>
            <person name="Hug L.A."/>
            <person name="Sharon I."/>
            <person name="Castelle C.J."/>
            <person name="Probst A.J."/>
            <person name="Thomas B.C."/>
            <person name="Singh A."/>
            <person name="Wilkins M.J."/>
            <person name="Karaoz U."/>
            <person name="Brodie E.L."/>
            <person name="Williams K.H."/>
            <person name="Hubbard S.S."/>
            <person name="Banfield J.F."/>
        </authorList>
    </citation>
    <scope>NUCLEOTIDE SEQUENCE [LARGE SCALE GENOMIC DNA]</scope>
</reference>
<sequence>MIKSIAKYIKDKPYLAQVAKDGLWEKAFTINLIDPDFEEEKFQLYLEKNPFKNLDIELFFKNGDEIYILGISFNNNLYVSSVSDFIIILIQYGKKFRGFENLISNLDSKLVGESYLLQGEPDLIRIGIVNHWFSVGPILLWQKGWKKEINHDILQERFSTKPEVSKTNLNYQGMSFIFNLNNSTPGVRHWIKSPCSKKIENEWVLENGKIIHYLKDWTNFKEI</sequence>
<evidence type="ECO:0000313" key="1">
    <source>
        <dbReference type="EMBL" id="OGK18063.1"/>
    </source>
</evidence>
<organism evidence="1 2">
    <name type="scientific">Candidatus Roizmanbacteria bacterium RIFCSPHIGHO2_01_FULL_39_8</name>
    <dbReference type="NCBI Taxonomy" id="1802033"/>
    <lineage>
        <taxon>Bacteria</taxon>
        <taxon>Candidatus Roizmaniibacteriota</taxon>
    </lineage>
</organism>
<protein>
    <submittedName>
        <fullName evidence="1">Uncharacterized protein</fullName>
    </submittedName>
</protein>
<comment type="caution">
    <text evidence="1">The sequence shown here is derived from an EMBL/GenBank/DDBJ whole genome shotgun (WGS) entry which is preliminary data.</text>
</comment>
<accession>A0A1F7GGM7</accession>
<dbReference type="AlphaFoldDB" id="A0A1F7GGM7"/>